<reference evidence="3 4" key="1">
    <citation type="submission" date="2016-02" db="EMBL/GenBank/DDBJ databases">
        <title>Genome analysis of coral dinoflagellate symbionts highlights evolutionary adaptations to a symbiotic lifestyle.</title>
        <authorList>
            <person name="Aranda M."/>
            <person name="Li Y."/>
            <person name="Liew Y.J."/>
            <person name="Baumgarten S."/>
            <person name="Simakov O."/>
            <person name="Wilson M."/>
            <person name="Piel J."/>
            <person name="Ashoor H."/>
            <person name="Bougouffa S."/>
            <person name="Bajic V.B."/>
            <person name="Ryu T."/>
            <person name="Ravasi T."/>
            <person name="Bayer T."/>
            <person name="Micklem G."/>
            <person name="Kim H."/>
            <person name="Bhak J."/>
            <person name="Lajeunesse T.C."/>
            <person name="Voolstra C.R."/>
        </authorList>
    </citation>
    <scope>NUCLEOTIDE SEQUENCE [LARGE SCALE GENOMIC DNA]</scope>
    <source>
        <strain evidence="3 4">CCMP2467</strain>
    </source>
</reference>
<comment type="caution">
    <text evidence="3">The sequence shown here is derived from an EMBL/GenBank/DDBJ whole genome shotgun (WGS) entry which is preliminary data.</text>
</comment>
<dbReference type="Proteomes" id="UP000186817">
    <property type="component" value="Unassembled WGS sequence"/>
</dbReference>
<feature type="region of interest" description="Disordered" evidence="2">
    <location>
        <begin position="449"/>
        <end position="470"/>
    </location>
</feature>
<evidence type="ECO:0000313" key="4">
    <source>
        <dbReference type="Proteomes" id="UP000186817"/>
    </source>
</evidence>
<protein>
    <submittedName>
        <fullName evidence="3">Uncharacterized protein</fullName>
    </submittedName>
</protein>
<sequence length="632" mass="70362">MFRRMHLKQTRYLYFCRRIGSGGLKESNFDAVLGTDEVAKIWKAQLQWENPRIKPSKMVFQDKDRDQVVPFALIYKEIQDIYATLNVAASQRDAEFGNSCRVPLELAEQYNEGIEAEEEKAMQGVGFLLNSEMQRAWKDADQFCEYGGGRLMRIRLMVGGFQDIKVSDDFNMQLHSLMSEGFFGEGYPLFGHAVRKVAERCLGEDLTAAGIDRQGWLQFANSGEGYWPGAPSLRLHIAADHRYEEKDFPAVAARVDALENQVRNVACLANATAKGVGKDKVQRQWVAFTQGPCRAKLEEAWAGWKEGASRAKEGGAAAASSKTKVVPFKLQVFNLLVEQLAEQGLDQERFLGGCEAFGRRTSWSPCRSESRQKMFRRCGSSCFCFVRRGEVCLSVSQLLRSPAVLQTVAKKGGVYPPLGLRPGRFIPGEYQRKVLEDLGHTPDDVKAWFGGKGSAGSGKGSQGGSGLGKRAAGTRLSLVEEREKKRCALRQTEEAKAVWTWRLDKAEGTGLSGLWGVGFGGAAQGLSSRLCKQNFRECLPDIRDVIKQIEKLDHDSIFVLIYNWFCRQAVLPGPEVSAIKASESVPEDVSWWVNDANARAAQQLATVEAEKRELQKQVAQHAVVARLQQRLS</sequence>
<evidence type="ECO:0000313" key="3">
    <source>
        <dbReference type="EMBL" id="OLP90689.1"/>
    </source>
</evidence>
<evidence type="ECO:0000256" key="1">
    <source>
        <dbReference type="SAM" id="Coils"/>
    </source>
</evidence>
<feature type="coiled-coil region" evidence="1">
    <location>
        <begin position="593"/>
        <end position="624"/>
    </location>
</feature>
<organism evidence="3 4">
    <name type="scientific">Symbiodinium microadriaticum</name>
    <name type="common">Dinoflagellate</name>
    <name type="synonym">Zooxanthella microadriatica</name>
    <dbReference type="NCBI Taxonomy" id="2951"/>
    <lineage>
        <taxon>Eukaryota</taxon>
        <taxon>Sar</taxon>
        <taxon>Alveolata</taxon>
        <taxon>Dinophyceae</taxon>
        <taxon>Suessiales</taxon>
        <taxon>Symbiodiniaceae</taxon>
        <taxon>Symbiodinium</taxon>
    </lineage>
</organism>
<gene>
    <name evidence="3" type="ORF">AK812_SmicGene27735</name>
</gene>
<dbReference type="AlphaFoldDB" id="A0A1Q9D651"/>
<name>A0A1Q9D651_SYMMI</name>
<feature type="compositionally biased region" description="Gly residues" evidence="2">
    <location>
        <begin position="450"/>
        <end position="467"/>
    </location>
</feature>
<dbReference type="EMBL" id="LSRX01000699">
    <property type="protein sequence ID" value="OLP90689.1"/>
    <property type="molecule type" value="Genomic_DNA"/>
</dbReference>
<keyword evidence="1" id="KW-0175">Coiled coil</keyword>
<accession>A0A1Q9D651</accession>
<evidence type="ECO:0000256" key="2">
    <source>
        <dbReference type="SAM" id="MobiDB-lite"/>
    </source>
</evidence>
<keyword evidence="4" id="KW-1185">Reference proteome</keyword>
<proteinExistence type="predicted"/>